<feature type="region of interest" description="Disordered" evidence="10">
    <location>
        <begin position="1"/>
        <end position="23"/>
    </location>
</feature>
<dbReference type="PANTHER" id="PTHR13085:SF0">
    <property type="entry name" value="SIGNAL PEPTIDASE COMPLEX SUBUNIT 2"/>
    <property type="match status" value="1"/>
</dbReference>
<dbReference type="PANTHER" id="PTHR13085">
    <property type="entry name" value="MICROSOMAL SIGNAL PEPTIDASE 25 KDA SUBUNIT"/>
    <property type="match status" value="1"/>
</dbReference>
<evidence type="ECO:0000256" key="3">
    <source>
        <dbReference type="ARBA" id="ARBA00017057"/>
    </source>
</evidence>
<dbReference type="GO" id="GO:0008233">
    <property type="term" value="F:peptidase activity"/>
    <property type="evidence" value="ECO:0007669"/>
    <property type="project" value="UniProtKB-UniRule"/>
</dbReference>
<name>A0A1V9ZD11_9STRA</name>
<dbReference type="Proteomes" id="UP000243217">
    <property type="component" value="Unassembled WGS sequence"/>
</dbReference>
<dbReference type="OrthoDB" id="29558at2759"/>
<evidence type="ECO:0000256" key="10">
    <source>
        <dbReference type="SAM" id="MobiDB-lite"/>
    </source>
</evidence>
<keyword evidence="5 9" id="KW-0256">Endoplasmic reticulum</keyword>
<evidence type="ECO:0000256" key="8">
    <source>
        <dbReference type="ARBA" id="ARBA00045608"/>
    </source>
</evidence>
<feature type="transmembrane region" description="Helical" evidence="9">
    <location>
        <begin position="80"/>
        <end position="98"/>
    </location>
</feature>
<dbReference type="Pfam" id="PF06703">
    <property type="entry name" value="SPC25"/>
    <property type="match status" value="1"/>
</dbReference>
<evidence type="ECO:0000256" key="7">
    <source>
        <dbReference type="ARBA" id="ARBA00023136"/>
    </source>
</evidence>
<dbReference type="GO" id="GO:0006465">
    <property type="term" value="P:signal peptide processing"/>
    <property type="evidence" value="ECO:0007669"/>
    <property type="project" value="UniProtKB-UniRule"/>
</dbReference>
<feature type="transmembrane region" description="Helical" evidence="9">
    <location>
        <begin position="104"/>
        <end position="127"/>
    </location>
</feature>
<comment type="function">
    <text evidence="8 9">Component of the signal peptidase complex (SPC) which catalyzes the cleavage of N-terminal signal sequences from nascent proteins as they are translocated into the lumen of the endoplasmic reticulum. Enhances the enzymatic activity of SPC and facilitates the interactions between different components of the translocation site.</text>
</comment>
<comment type="subcellular location">
    <subcellularLocation>
        <location evidence="1 9">Endoplasmic reticulum membrane</location>
        <topology evidence="1 9">Multi-pass membrane protein</topology>
    </subcellularLocation>
</comment>
<comment type="similarity">
    <text evidence="2 9">Belongs to the SPCS2 family.</text>
</comment>
<evidence type="ECO:0000313" key="11">
    <source>
        <dbReference type="EMBL" id="OQR95842.1"/>
    </source>
</evidence>
<evidence type="ECO:0000256" key="5">
    <source>
        <dbReference type="ARBA" id="ARBA00022824"/>
    </source>
</evidence>
<keyword evidence="6 9" id="KW-1133">Transmembrane helix</keyword>
<keyword evidence="4 9" id="KW-0812">Transmembrane</keyword>
<dbReference type="STRING" id="74557.A0A1V9ZD11"/>
<evidence type="ECO:0000256" key="9">
    <source>
        <dbReference type="RuleBase" id="RU368033"/>
    </source>
</evidence>
<protein>
    <recommendedName>
        <fullName evidence="3 9">Signal peptidase complex subunit 2</fullName>
    </recommendedName>
</protein>
<evidence type="ECO:0000256" key="4">
    <source>
        <dbReference type="ARBA" id="ARBA00022692"/>
    </source>
</evidence>
<comment type="caution">
    <text evidence="11">The sequence shown here is derived from an EMBL/GenBank/DDBJ whole genome shotgun (WGS) entry which is preliminary data.</text>
</comment>
<evidence type="ECO:0000313" key="12">
    <source>
        <dbReference type="Proteomes" id="UP000243217"/>
    </source>
</evidence>
<proteinExistence type="inferred from homology"/>
<dbReference type="EMBL" id="JNBS01002022">
    <property type="protein sequence ID" value="OQR95842.1"/>
    <property type="molecule type" value="Genomic_DNA"/>
</dbReference>
<organism evidence="11 12">
    <name type="scientific">Thraustotheca clavata</name>
    <dbReference type="NCBI Taxonomy" id="74557"/>
    <lineage>
        <taxon>Eukaryota</taxon>
        <taxon>Sar</taxon>
        <taxon>Stramenopiles</taxon>
        <taxon>Oomycota</taxon>
        <taxon>Saprolegniomycetes</taxon>
        <taxon>Saprolegniales</taxon>
        <taxon>Achlyaceae</taxon>
        <taxon>Thraustotheca</taxon>
    </lineage>
</organism>
<accession>A0A1V9ZD11</accession>
<gene>
    <name evidence="11" type="ORF">THRCLA_07531</name>
</gene>
<sequence length="212" mass="24736">MGAWWSKRKDEDEEDEVEEKEQGKEATKYVEMILLCVLELTKIDTGDQSAVKNVFDDNVIEYLKEEAKFGFNYKYENMKMLAMVIAIAFAIGTVWHETPFPEDWLIIVVCAGAFFVMNSLLTGYIMFIERDIIARVYLVKENLSDQVFVRARIPQYKDHYNLTLQSCAKDTKKVSTELYIGTYFDEEGYFDQPSFKKDVAKLVAQYKKQKTE</sequence>
<dbReference type="AlphaFoldDB" id="A0A1V9ZD11"/>
<dbReference type="InterPro" id="IPR009582">
    <property type="entry name" value="Spc2/SPCS2"/>
</dbReference>
<keyword evidence="7 9" id="KW-0472">Membrane</keyword>
<reference evidence="11 12" key="1">
    <citation type="journal article" date="2014" name="Genome Biol. Evol.">
        <title>The secreted proteins of Achlya hypogyna and Thraustotheca clavata identify the ancestral oomycete secretome and reveal gene acquisitions by horizontal gene transfer.</title>
        <authorList>
            <person name="Misner I."/>
            <person name="Blouin N."/>
            <person name="Leonard G."/>
            <person name="Richards T.A."/>
            <person name="Lane C.E."/>
        </authorList>
    </citation>
    <scope>NUCLEOTIDE SEQUENCE [LARGE SCALE GENOMIC DNA]</scope>
    <source>
        <strain evidence="11 12">ATCC 34112</strain>
    </source>
</reference>
<evidence type="ECO:0000256" key="6">
    <source>
        <dbReference type="ARBA" id="ARBA00022989"/>
    </source>
</evidence>
<dbReference type="GO" id="GO:0045047">
    <property type="term" value="P:protein targeting to ER"/>
    <property type="evidence" value="ECO:0007669"/>
    <property type="project" value="TreeGrafter"/>
</dbReference>
<dbReference type="GO" id="GO:0005787">
    <property type="term" value="C:signal peptidase complex"/>
    <property type="evidence" value="ECO:0007669"/>
    <property type="project" value="UniProtKB-UniRule"/>
</dbReference>
<evidence type="ECO:0000256" key="2">
    <source>
        <dbReference type="ARBA" id="ARBA00007324"/>
    </source>
</evidence>
<evidence type="ECO:0000256" key="1">
    <source>
        <dbReference type="ARBA" id="ARBA00004477"/>
    </source>
</evidence>
<keyword evidence="12" id="KW-1185">Reference proteome</keyword>